<dbReference type="EMBL" id="JAVDQH010000010">
    <property type="protein sequence ID" value="MDR6244863.1"/>
    <property type="molecule type" value="Genomic_DNA"/>
</dbReference>
<proteinExistence type="predicted"/>
<feature type="transmembrane region" description="Helical" evidence="1">
    <location>
        <begin position="6"/>
        <end position="26"/>
    </location>
</feature>
<name>A0ABU1J032_9BACL</name>
<dbReference type="RefSeq" id="WP_188774489.1">
    <property type="nucleotide sequence ID" value="NZ_BMMB01000002.1"/>
</dbReference>
<keyword evidence="1" id="KW-0472">Membrane</keyword>
<keyword evidence="3" id="KW-1185">Reference proteome</keyword>
<organism evidence="2 3">
    <name type="scientific">Paenibacillus hunanensis</name>
    <dbReference type="NCBI Taxonomy" id="539262"/>
    <lineage>
        <taxon>Bacteria</taxon>
        <taxon>Bacillati</taxon>
        <taxon>Bacillota</taxon>
        <taxon>Bacilli</taxon>
        <taxon>Bacillales</taxon>
        <taxon>Paenibacillaceae</taxon>
        <taxon>Paenibacillus</taxon>
    </lineage>
</organism>
<evidence type="ECO:0000256" key="1">
    <source>
        <dbReference type="SAM" id="Phobius"/>
    </source>
</evidence>
<keyword evidence="1" id="KW-0812">Transmembrane</keyword>
<reference evidence="2 3" key="1">
    <citation type="submission" date="2023-07" db="EMBL/GenBank/DDBJ databases">
        <title>Genomic Encyclopedia of Type Strains, Phase IV (KMG-IV): sequencing the most valuable type-strain genomes for metagenomic binning, comparative biology and taxonomic classification.</title>
        <authorList>
            <person name="Goeker M."/>
        </authorList>
    </citation>
    <scope>NUCLEOTIDE SEQUENCE [LARGE SCALE GENOMIC DNA]</scope>
    <source>
        <strain evidence="2 3">DSM 22170</strain>
    </source>
</reference>
<comment type="caution">
    <text evidence="2">The sequence shown here is derived from an EMBL/GenBank/DDBJ whole genome shotgun (WGS) entry which is preliminary data.</text>
</comment>
<protein>
    <submittedName>
        <fullName evidence="2">Uncharacterized protein</fullName>
    </submittedName>
</protein>
<evidence type="ECO:0000313" key="2">
    <source>
        <dbReference type="EMBL" id="MDR6244863.1"/>
    </source>
</evidence>
<accession>A0ABU1J032</accession>
<dbReference type="Proteomes" id="UP001185028">
    <property type="component" value="Unassembled WGS sequence"/>
</dbReference>
<gene>
    <name evidence="2" type="ORF">JOC58_002760</name>
</gene>
<sequence length="62" mass="7176">MKPKQIVIYGLLSFLIASSLAMYVYLDHRLPGYSKTSTTDSIQKVHMESLSDLQQRINYEPR</sequence>
<keyword evidence="1" id="KW-1133">Transmembrane helix</keyword>
<evidence type="ECO:0000313" key="3">
    <source>
        <dbReference type="Proteomes" id="UP001185028"/>
    </source>
</evidence>